<name>A0ABV4WKT3_9CYAN</name>
<evidence type="ECO:0000256" key="1">
    <source>
        <dbReference type="SAM" id="MobiDB-lite"/>
    </source>
</evidence>
<gene>
    <name evidence="3" type="ORF">ACE1CA_14235</name>
</gene>
<protein>
    <recommendedName>
        <fullName evidence="2">Tse2 ADP-ribosyltransferase toxin domain-containing protein</fullName>
    </recommendedName>
</protein>
<feature type="domain" description="Tse2 ADP-ribosyltransferase toxin" evidence="2">
    <location>
        <begin position="53"/>
        <end position="107"/>
    </location>
</feature>
<proteinExistence type="predicted"/>
<keyword evidence="4" id="KW-1185">Reference proteome</keyword>
<dbReference type="Proteomes" id="UP001576780">
    <property type="component" value="Unassembled WGS sequence"/>
</dbReference>
<evidence type="ECO:0000313" key="3">
    <source>
        <dbReference type="EMBL" id="MFB2835687.1"/>
    </source>
</evidence>
<evidence type="ECO:0000313" key="4">
    <source>
        <dbReference type="Proteomes" id="UP001576780"/>
    </source>
</evidence>
<comment type="caution">
    <text evidence="3">The sequence shown here is derived from an EMBL/GenBank/DDBJ whole genome shotgun (WGS) entry which is preliminary data.</text>
</comment>
<dbReference type="RefSeq" id="WP_413278096.1">
    <property type="nucleotide sequence ID" value="NZ_JBHFNT010000117.1"/>
</dbReference>
<organism evidence="3 4">
    <name type="scientific">Floridaenema evergladense BLCC-F167</name>
    <dbReference type="NCBI Taxonomy" id="3153639"/>
    <lineage>
        <taxon>Bacteria</taxon>
        <taxon>Bacillati</taxon>
        <taxon>Cyanobacteriota</taxon>
        <taxon>Cyanophyceae</taxon>
        <taxon>Oscillatoriophycideae</taxon>
        <taxon>Aerosakkonematales</taxon>
        <taxon>Aerosakkonemataceae</taxon>
        <taxon>Floridanema</taxon>
        <taxon>Floridanema evergladense</taxon>
    </lineage>
</organism>
<dbReference type="InterPro" id="IPR041018">
    <property type="entry name" value="ADPRTs_Tse2"/>
</dbReference>
<reference evidence="3 4" key="1">
    <citation type="submission" date="2024-09" db="EMBL/GenBank/DDBJ databases">
        <title>Floridaenema gen nov. (Aerosakkonemataceae, Aerosakkonematales ord. nov., Cyanobacteria) from benthic tropical and subtropical fresh waters, with the description of four new species.</title>
        <authorList>
            <person name="Moretto J.A."/>
            <person name="Berthold D.E."/>
            <person name="Lefler F.W."/>
            <person name="Huang I.-S."/>
            <person name="Laughinghouse H. IV."/>
        </authorList>
    </citation>
    <scope>NUCLEOTIDE SEQUENCE [LARGE SCALE GENOMIC DNA]</scope>
    <source>
        <strain evidence="3 4">BLCC-F167</strain>
    </source>
</reference>
<evidence type="ECO:0000259" key="2">
    <source>
        <dbReference type="Pfam" id="PF18648"/>
    </source>
</evidence>
<dbReference type="EMBL" id="JBHFNT010000117">
    <property type="protein sequence ID" value="MFB2835687.1"/>
    <property type="molecule type" value="Genomic_DNA"/>
</dbReference>
<feature type="region of interest" description="Disordered" evidence="1">
    <location>
        <begin position="1"/>
        <end position="21"/>
    </location>
</feature>
<accession>A0ABV4WKT3</accession>
<dbReference type="Pfam" id="PF18648">
    <property type="entry name" value="ADPRTs_Tse2"/>
    <property type="match status" value="1"/>
</dbReference>
<sequence>MAKTPINLYRQGNASSPRMDNVRPNRDIAVYDVGEEVWVNATLGGGISTFATLKSGKNWWKLSQGTDIPAQLELVNDHNEHWLWKPRYNMPLEEYKAALRLIAASFEKVS</sequence>